<dbReference type="GO" id="GO:0005829">
    <property type="term" value="C:cytosol"/>
    <property type="evidence" value="ECO:0007669"/>
    <property type="project" value="TreeGrafter"/>
</dbReference>
<evidence type="ECO:0000256" key="3">
    <source>
        <dbReference type="ARBA" id="ARBA00022741"/>
    </source>
</evidence>
<dbReference type="SUPFAM" id="SSF53613">
    <property type="entry name" value="Ribokinase-like"/>
    <property type="match status" value="1"/>
</dbReference>
<comment type="similarity">
    <text evidence="1">Belongs to the carbohydrate kinase PfkB family.</text>
</comment>
<evidence type="ECO:0000313" key="7">
    <source>
        <dbReference type="EMBL" id="BAV86464.1"/>
    </source>
</evidence>
<dbReference type="AlphaFoldDB" id="A0A2Z5QVZ3"/>
<dbReference type="InterPro" id="IPR029056">
    <property type="entry name" value="Ribokinase-like"/>
</dbReference>
<feature type="domain" description="Carbohydrate kinase PfkB" evidence="6">
    <location>
        <begin position="15"/>
        <end position="305"/>
    </location>
</feature>
<dbReference type="Gene3D" id="3.40.1190.20">
    <property type="match status" value="1"/>
</dbReference>
<evidence type="ECO:0000256" key="2">
    <source>
        <dbReference type="ARBA" id="ARBA00022679"/>
    </source>
</evidence>
<dbReference type="KEGG" id="raj:RA11412_0165"/>
<dbReference type="Proteomes" id="UP000250241">
    <property type="component" value="Chromosome"/>
</dbReference>
<dbReference type="GeneID" id="93862114"/>
<keyword evidence="3" id="KW-0547">Nucleotide-binding</keyword>
<dbReference type="CDD" id="cd01164">
    <property type="entry name" value="FruK_PfkB_like"/>
    <property type="match status" value="1"/>
</dbReference>
<dbReference type="PANTHER" id="PTHR46566:SF5">
    <property type="entry name" value="1-PHOSPHOFRUCTOKINASE"/>
    <property type="match status" value="1"/>
</dbReference>
<sequence length="322" mass="33375">MIITLTANPSLDRTIELGAPLAHGAVQRATGAVQDPGGKGVNISRALHISHVPTLAVIPGEATDPVLTGLREVGVEYANLSTGEPIRSNITVVDPDGTTTKLNAPGTHFTPELRQALDQLVVERACAVNDGQQTHWVVLAGSLPPGLDASYYAELVGKLRSAGFTGNIAVDTSEAPLIATARGEHKPTLIKPNSEELAQLTGSDNWRELEASPELTARTARHLVDQGIRYVLATLGGEGAVLISAEGAWWAKHEPVTVRSTVGAGDCSLAGFLIAHELGASPQDALVQAVAHGSAAASLPGTRVPALEATTPQKVTVQALAV</sequence>
<dbReference type="GO" id="GO:0008443">
    <property type="term" value="F:phosphofructokinase activity"/>
    <property type="evidence" value="ECO:0007669"/>
    <property type="project" value="TreeGrafter"/>
</dbReference>
<dbReference type="InterPro" id="IPR017583">
    <property type="entry name" value="Tagatose/fructose_Pkinase"/>
</dbReference>
<accession>A0A2Z5QVZ3</accession>
<keyword evidence="4 7" id="KW-0418">Kinase</keyword>
<evidence type="ECO:0000256" key="5">
    <source>
        <dbReference type="ARBA" id="ARBA00022840"/>
    </source>
</evidence>
<gene>
    <name evidence="7" type="ORF">RA11412_0165</name>
</gene>
<evidence type="ECO:0000256" key="4">
    <source>
        <dbReference type="ARBA" id="ARBA00022777"/>
    </source>
</evidence>
<dbReference type="Pfam" id="PF00294">
    <property type="entry name" value="PfkB"/>
    <property type="match status" value="1"/>
</dbReference>
<keyword evidence="5" id="KW-0067">ATP-binding</keyword>
<organism evidence="7 8">
    <name type="scientific">Rothia aeria</name>
    <dbReference type="NCBI Taxonomy" id="172042"/>
    <lineage>
        <taxon>Bacteria</taxon>
        <taxon>Bacillati</taxon>
        <taxon>Actinomycetota</taxon>
        <taxon>Actinomycetes</taxon>
        <taxon>Micrococcales</taxon>
        <taxon>Micrococcaceae</taxon>
        <taxon>Rothia</taxon>
    </lineage>
</organism>
<dbReference type="RefSeq" id="WP_128087119.1">
    <property type="nucleotide sequence ID" value="NZ_CBDEQU010000040.1"/>
</dbReference>
<dbReference type="NCBIfam" id="TIGR03168">
    <property type="entry name" value="1-PFK"/>
    <property type="match status" value="1"/>
</dbReference>
<evidence type="ECO:0000313" key="8">
    <source>
        <dbReference type="Proteomes" id="UP000250241"/>
    </source>
</evidence>
<evidence type="ECO:0000256" key="1">
    <source>
        <dbReference type="ARBA" id="ARBA00010688"/>
    </source>
</evidence>
<name>A0A2Z5QVZ3_9MICC</name>
<keyword evidence="2" id="KW-0808">Transferase</keyword>
<dbReference type="PANTHER" id="PTHR46566">
    <property type="entry name" value="1-PHOSPHOFRUCTOKINASE-RELATED"/>
    <property type="match status" value="1"/>
</dbReference>
<dbReference type="GO" id="GO:0005524">
    <property type="term" value="F:ATP binding"/>
    <property type="evidence" value="ECO:0007669"/>
    <property type="project" value="UniProtKB-KW"/>
</dbReference>
<dbReference type="PIRSF" id="PIRSF000535">
    <property type="entry name" value="1PFK/6PFK/LacC"/>
    <property type="match status" value="1"/>
</dbReference>
<protein>
    <submittedName>
        <fullName evidence="7">1-phosphofructokinase</fullName>
    </submittedName>
</protein>
<evidence type="ECO:0000259" key="6">
    <source>
        <dbReference type="Pfam" id="PF00294"/>
    </source>
</evidence>
<dbReference type="InterPro" id="IPR011611">
    <property type="entry name" value="PfkB_dom"/>
</dbReference>
<dbReference type="EMBL" id="AP017895">
    <property type="protein sequence ID" value="BAV86464.1"/>
    <property type="molecule type" value="Genomic_DNA"/>
</dbReference>
<reference evidence="7 8" key="1">
    <citation type="submission" date="2016-10" db="EMBL/GenBank/DDBJ databases">
        <title>Genome sequence of Rothia aeria strain JCM11412.</title>
        <authorList>
            <person name="Nambu T."/>
        </authorList>
    </citation>
    <scope>NUCLEOTIDE SEQUENCE [LARGE SCALE GENOMIC DNA]</scope>
    <source>
        <strain evidence="7 8">JCM 11412</strain>
    </source>
</reference>
<proteinExistence type="inferred from homology"/>
<keyword evidence="8" id="KW-1185">Reference proteome</keyword>